<sequence>MVARVTRRTAIDYQNDIMLNLHFTDARKLNVTLLIPLYLIPPFLMLTGCISIPDAESTKATGTSNIAANHSPICIKTPGDPSFQQHVYVGAGKLIAEKVRSGVEKSGRTSFVIDDPAKAQVAGCQFMLDSQIIEYEDRATGWSGIPDRISLRVSLYPITDPEAQRSFMYIAKSSAMGSAFLEWGNANPASLLQQQFADDVVALISK</sequence>
<accession>A0ABS3AJD8</accession>
<keyword evidence="2" id="KW-1185">Reference proteome</keyword>
<dbReference type="EMBL" id="JADEVO010000024">
    <property type="protein sequence ID" value="MBN3967023.1"/>
    <property type="molecule type" value="Genomic_DNA"/>
</dbReference>
<gene>
    <name evidence="1" type="ORF">IMW75_17290</name>
</gene>
<protein>
    <submittedName>
        <fullName evidence="1">DUF4823 domain-containing protein</fullName>
    </submittedName>
</protein>
<proteinExistence type="predicted"/>
<name>A0ABS3AJD8_9PSED</name>
<organism evidence="1 2">
    <name type="scientific">Pseudomonas gregormendelii</name>
    <dbReference type="NCBI Taxonomy" id="1628277"/>
    <lineage>
        <taxon>Bacteria</taxon>
        <taxon>Pseudomonadati</taxon>
        <taxon>Pseudomonadota</taxon>
        <taxon>Gammaproteobacteria</taxon>
        <taxon>Pseudomonadales</taxon>
        <taxon>Pseudomonadaceae</taxon>
        <taxon>Pseudomonas</taxon>
    </lineage>
</organism>
<evidence type="ECO:0000313" key="1">
    <source>
        <dbReference type="EMBL" id="MBN3967023.1"/>
    </source>
</evidence>
<dbReference type="Proteomes" id="UP000772591">
    <property type="component" value="Unassembled WGS sequence"/>
</dbReference>
<comment type="caution">
    <text evidence="1">The sequence shown here is derived from an EMBL/GenBank/DDBJ whole genome shotgun (WGS) entry which is preliminary data.</text>
</comment>
<reference evidence="1 2" key="1">
    <citation type="journal article" date="2021" name="Int. J. Syst. Evol. Microbiol.">
        <title>Pseudomonas piscium sp. nov., Pseudomonas pisciculturae sp. nov., Pseudomonas mucoides sp. nov. and Pseudomonas neuropathica sp. nov. isolated from rainbow trout.</title>
        <authorList>
            <person name="Duman M."/>
            <person name="Mulet M."/>
            <person name="Altun S."/>
            <person name="Saticioglu I.B."/>
            <person name="Gomila M."/>
            <person name="Lalucat J."/>
            <person name="Garcia-Valdes E."/>
        </authorList>
    </citation>
    <scope>NUCLEOTIDE SEQUENCE [LARGE SCALE GENOMIC DNA]</scope>
    <source>
        <strain evidence="1 2">LMG 28632</strain>
    </source>
</reference>
<dbReference type="RefSeq" id="WP_205893305.1">
    <property type="nucleotide sequence ID" value="NZ_JADEVO010000024.1"/>
</dbReference>
<evidence type="ECO:0000313" key="2">
    <source>
        <dbReference type="Proteomes" id="UP000772591"/>
    </source>
</evidence>